<organism evidence="1 2">
    <name type="scientific">Tahibacter aquaticus</name>
    <dbReference type="NCBI Taxonomy" id="520092"/>
    <lineage>
        <taxon>Bacteria</taxon>
        <taxon>Pseudomonadati</taxon>
        <taxon>Pseudomonadota</taxon>
        <taxon>Gammaproteobacteria</taxon>
        <taxon>Lysobacterales</taxon>
        <taxon>Rhodanobacteraceae</taxon>
        <taxon>Tahibacter</taxon>
    </lineage>
</organism>
<sequence length="188" mass="19543">MVVLAKFGGFLVLGLGSVMVLAAADGPQLRKQRLPAKASVGAQALPGAQFEFSCHPARDGALSISLILAQPDSLKGFALDVFEGPDGAGEQRDLAQWSVDTRGDGINVKGPISGWYGVDGDGFVLSRAEPNNRAGALHQLGKVLADTQARRLRLAVSPPTAGAPLQAEVLLDGQQTALAELLKPCLKP</sequence>
<evidence type="ECO:0000313" key="1">
    <source>
        <dbReference type="EMBL" id="TDR38746.1"/>
    </source>
</evidence>
<dbReference type="AlphaFoldDB" id="A0A4R6YMN6"/>
<evidence type="ECO:0000313" key="2">
    <source>
        <dbReference type="Proteomes" id="UP000295293"/>
    </source>
</evidence>
<dbReference type="EMBL" id="SNZH01000019">
    <property type="protein sequence ID" value="TDR38746.1"/>
    <property type="molecule type" value="Genomic_DNA"/>
</dbReference>
<reference evidence="1 2" key="1">
    <citation type="submission" date="2019-03" db="EMBL/GenBank/DDBJ databases">
        <title>Genomic Encyclopedia of Type Strains, Phase IV (KMG-IV): sequencing the most valuable type-strain genomes for metagenomic binning, comparative biology and taxonomic classification.</title>
        <authorList>
            <person name="Goeker M."/>
        </authorList>
    </citation>
    <scope>NUCLEOTIDE SEQUENCE [LARGE SCALE GENOMIC DNA]</scope>
    <source>
        <strain evidence="1 2">DSM 21667</strain>
    </source>
</reference>
<comment type="caution">
    <text evidence="1">The sequence shown here is derived from an EMBL/GenBank/DDBJ whole genome shotgun (WGS) entry which is preliminary data.</text>
</comment>
<name>A0A4R6YMN6_9GAMM</name>
<accession>A0A4R6YMN6</accession>
<gene>
    <name evidence="1" type="ORF">DFR29_11974</name>
</gene>
<dbReference type="RefSeq" id="WP_133821287.1">
    <property type="nucleotide sequence ID" value="NZ_SNZH01000019.1"/>
</dbReference>
<dbReference type="OrthoDB" id="8588558at2"/>
<protein>
    <submittedName>
        <fullName evidence="1">Uncharacterized protein</fullName>
    </submittedName>
</protein>
<dbReference type="Proteomes" id="UP000295293">
    <property type="component" value="Unassembled WGS sequence"/>
</dbReference>
<keyword evidence="2" id="KW-1185">Reference proteome</keyword>
<proteinExistence type="predicted"/>